<sequence>QAELQYQKELLRIKNEIEQAKLEEEAEKSSVNLGKLKLTLHDADVNREFGLSGAQDTDKETLLNDPELTTAAPSMNEHAMHYHGFSSLKDKETGLSGARCQYIKEPAPAEETQPCNEHPTNKLVKFVTSGTEQINRGEYNQQWN</sequence>
<reference evidence="1" key="1">
    <citation type="submission" date="2020-04" db="EMBL/GenBank/DDBJ databases">
        <authorList>
            <person name="Alioto T."/>
            <person name="Alioto T."/>
            <person name="Gomez Garrido J."/>
        </authorList>
    </citation>
    <scope>NUCLEOTIDE SEQUENCE</scope>
    <source>
        <strain evidence="1">A484AB</strain>
    </source>
</reference>
<organism evidence="1 2">
    <name type="scientific">Paramuricea clavata</name>
    <name type="common">Red gorgonian</name>
    <name type="synonym">Violescent sea-whip</name>
    <dbReference type="NCBI Taxonomy" id="317549"/>
    <lineage>
        <taxon>Eukaryota</taxon>
        <taxon>Metazoa</taxon>
        <taxon>Cnidaria</taxon>
        <taxon>Anthozoa</taxon>
        <taxon>Octocorallia</taxon>
        <taxon>Malacalcyonacea</taxon>
        <taxon>Plexauridae</taxon>
        <taxon>Paramuricea</taxon>
    </lineage>
</organism>
<gene>
    <name evidence="1" type="ORF">PACLA_8A074535</name>
</gene>
<evidence type="ECO:0000313" key="2">
    <source>
        <dbReference type="Proteomes" id="UP001152795"/>
    </source>
</evidence>
<keyword evidence="2" id="KW-1185">Reference proteome</keyword>
<comment type="caution">
    <text evidence="1">The sequence shown here is derived from an EMBL/GenBank/DDBJ whole genome shotgun (WGS) entry which is preliminary data.</text>
</comment>
<feature type="non-terminal residue" evidence="1">
    <location>
        <position position="1"/>
    </location>
</feature>
<dbReference type="EMBL" id="CACRXK020001010">
    <property type="protein sequence ID" value="CAB3986402.1"/>
    <property type="molecule type" value="Genomic_DNA"/>
</dbReference>
<dbReference type="Proteomes" id="UP001152795">
    <property type="component" value="Unassembled WGS sequence"/>
</dbReference>
<protein>
    <submittedName>
        <fullName evidence="1">Uncharacterized protein</fullName>
    </submittedName>
</protein>
<proteinExistence type="predicted"/>
<accession>A0A7D9HJK0</accession>
<dbReference type="AlphaFoldDB" id="A0A7D9HJK0"/>
<name>A0A7D9HJK0_PARCT</name>
<evidence type="ECO:0000313" key="1">
    <source>
        <dbReference type="EMBL" id="CAB3986402.1"/>
    </source>
</evidence>